<evidence type="ECO:0000313" key="21">
    <source>
        <dbReference type="Proteomes" id="UP000729402"/>
    </source>
</evidence>
<feature type="binding site" evidence="17">
    <location>
        <position position="464"/>
    </location>
    <ligand>
        <name>ATP</name>
        <dbReference type="ChEBI" id="CHEBI:30616"/>
    </ligand>
</feature>
<keyword evidence="12 17" id="KW-0067">ATP-binding</keyword>
<dbReference type="CDD" id="cd06899">
    <property type="entry name" value="lectin_legume_LecRK_Arcelin_ConA"/>
    <property type="match status" value="1"/>
</dbReference>
<dbReference type="PANTHER" id="PTHR27007">
    <property type="match status" value="1"/>
</dbReference>
<evidence type="ECO:0000256" key="17">
    <source>
        <dbReference type="PROSITE-ProRule" id="PRU10141"/>
    </source>
</evidence>
<dbReference type="PROSITE" id="PS50011">
    <property type="entry name" value="PROTEIN_KINASE_DOM"/>
    <property type="match status" value="1"/>
</dbReference>
<evidence type="ECO:0000256" key="1">
    <source>
        <dbReference type="ARBA" id="ARBA00004479"/>
    </source>
</evidence>
<evidence type="ECO:0000313" key="20">
    <source>
        <dbReference type="EMBL" id="KAG8098348.1"/>
    </source>
</evidence>
<feature type="domain" description="Protein kinase" evidence="19">
    <location>
        <begin position="434"/>
        <end position="712"/>
    </location>
</feature>
<dbReference type="GO" id="GO:0004674">
    <property type="term" value="F:protein serine/threonine kinase activity"/>
    <property type="evidence" value="ECO:0007669"/>
    <property type="project" value="UniProtKB-KW"/>
</dbReference>
<comment type="subcellular location">
    <subcellularLocation>
        <location evidence="1">Membrane</location>
        <topology evidence="1">Single-pass type I membrane protein</topology>
    </subcellularLocation>
</comment>
<comment type="similarity">
    <text evidence="3">In the C-terminal section; belongs to the protein kinase superfamily. Ser/Thr protein kinase family.</text>
</comment>
<keyword evidence="14 18" id="KW-0472">Membrane</keyword>
<evidence type="ECO:0000256" key="9">
    <source>
        <dbReference type="ARBA" id="ARBA00022734"/>
    </source>
</evidence>
<evidence type="ECO:0000256" key="5">
    <source>
        <dbReference type="ARBA" id="ARBA00022527"/>
    </source>
</evidence>
<evidence type="ECO:0000256" key="13">
    <source>
        <dbReference type="ARBA" id="ARBA00022989"/>
    </source>
</evidence>
<dbReference type="EMBL" id="JAAALK010000079">
    <property type="protein sequence ID" value="KAG8098348.1"/>
    <property type="molecule type" value="Genomic_DNA"/>
</dbReference>
<proteinExistence type="inferred from homology"/>
<dbReference type="Proteomes" id="UP000729402">
    <property type="component" value="Unassembled WGS sequence"/>
</dbReference>
<evidence type="ECO:0000256" key="16">
    <source>
        <dbReference type="ARBA" id="ARBA00023180"/>
    </source>
</evidence>
<dbReference type="GO" id="GO:0030246">
    <property type="term" value="F:carbohydrate binding"/>
    <property type="evidence" value="ECO:0007669"/>
    <property type="project" value="UniProtKB-KW"/>
</dbReference>
<dbReference type="GO" id="GO:0016020">
    <property type="term" value="C:membrane"/>
    <property type="evidence" value="ECO:0007669"/>
    <property type="project" value="UniProtKB-SubCell"/>
</dbReference>
<dbReference type="FunFam" id="2.60.120.200:FF:000051">
    <property type="entry name" value="L-type lectin-domain containing receptor kinase V.9"/>
    <property type="match status" value="1"/>
</dbReference>
<reference evidence="20" key="1">
    <citation type="journal article" date="2021" name="bioRxiv">
        <title>Whole Genome Assembly and Annotation of Northern Wild Rice, Zizania palustris L., Supports a Whole Genome Duplication in the Zizania Genus.</title>
        <authorList>
            <person name="Haas M."/>
            <person name="Kono T."/>
            <person name="Macchietto M."/>
            <person name="Millas R."/>
            <person name="McGilp L."/>
            <person name="Shao M."/>
            <person name="Duquette J."/>
            <person name="Hirsch C.N."/>
            <person name="Kimball J."/>
        </authorList>
    </citation>
    <scope>NUCLEOTIDE SEQUENCE</scope>
    <source>
        <tissue evidence="20">Fresh leaf tissue</tissue>
    </source>
</reference>
<comment type="similarity">
    <text evidence="2">In the N-terminal section; belongs to the leguminous lectin family.</text>
</comment>
<keyword evidence="6" id="KW-0808">Transferase</keyword>
<evidence type="ECO:0000256" key="11">
    <source>
        <dbReference type="ARBA" id="ARBA00022777"/>
    </source>
</evidence>
<dbReference type="PROSITE" id="PS00108">
    <property type="entry name" value="PROTEIN_KINASE_ST"/>
    <property type="match status" value="1"/>
</dbReference>
<keyword evidence="15" id="KW-0675">Receptor</keyword>
<dbReference type="GO" id="GO:0005524">
    <property type="term" value="F:ATP binding"/>
    <property type="evidence" value="ECO:0007669"/>
    <property type="project" value="UniProtKB-UniRule"/>
</dbReference>
<feature type="transmembrane region" description="Helical" evidence="18">
    <location>
        <begin position="94"/>
        <end position="113"/>
    </location>
</feature>
<dbReference type="PROSITE" id="PS00107">
    <property type="entry name" value="PROTEIN_KINASE_ATP"/>
    <property type="match status" value="1"/>
</dbReference>
<keyword evidence="7 18" id="KW-0812">Transmembrane</keyword>
<dbReference type="CDD" id="cd14066">
    <property type="entry name" value="STKc_IRAK"/>
    <property type="match status" value="1"/>
</dbReference>
<keyword evidence="13 18" id="KW-1133">Transmembrane helix</keyword>
<dbReference type="FunFam" id="1.10.510.10:FF:000517">
    <property type="entry name" value="Putative receptor kinase Lecrk"/>
    <property type="match status" value="1"/>
</dbReference>
<keyword evidence="5" id="KW-0723">Serine/threonine-protein kinase</keyword>
<gene>
    <name evidence="20" type="ORF">GUJ93_ZPchr0013g36454</name>
</gene>
<dbReference type="InterPro" id="IPR017441">
    <property type="entry name" value="Protein_kinase_ATP_BS"/>
</dbReference>
<evidence type="ECO:0000256" key="18">
    <source>
        <dbReference type="SAM" id="Phobius"/>
    </source>
</evidence>
<evidence type="ECO:0000256" key="7">
    <source>
        <dbReference type="ARBA" id="ARBA00022692"/>
    </source>
</evidence>
<dbReference type="AlphaFoldDB" id="A0A8J5WW85"/>
<evidence type="ECO:0000256" key="10">
    <source>
        <dbReference type="ARBA" id="ARBA00022741"/>
    </source>
</evidence>
<dbReference type="FunFam" id="3.30.200.20:FF:000811">
    <property type="entry name" value="L-type lectin-domain containing receptor kinase V.9"/>
    <property type="match status" value="1"/>
</dbReference>
<accession>A0A8J5WW85</accession>
<evidence type="ECO:0000256" key="12">
    <source>
        <dbReference type="ARBA" id="ARBA00022840"/>
    </source>
</evidence>
<evidence type="ECO:0000256" key="2">
    <source>
        <dbReference type="ARBA" id="ARBA00008536"/>
    </source>
</evidence>
<protein>
    <recommendedName>
        <fullName evidence="4">non-specific serine/threonine protein kinase</fullName>
        <ecNumber evidence="4">2.7.11.1</ecNumber>
    </recommendedName>
</protein>
<dbReference type="OrthoDB" id="543442at2759"/>
<evidence type="ECO:0000256" key="4">
    <source>
        <dbReference type="ARBA" id="ARBA00012513"/>
    </source>
</evidence>
<dbReference type="SMART" id="SM00220">
    <property type="entry name" value="S_TKc"/>
    <property type="match status" value="1"/>
</dbReference>
<evidence type="ECO:0000256" key="3">
    <source>
        <dbReference type="ARBA" id="ARBA00010217"/>
    </source>
</evidence>
<evidence type="ECO:0000256" key="14">
    <source>
        <dbReference type="ARBA" id="ARBA00023136"/>
    </source>
</evidence>
<keyword evidence="16" id="KW-0325">Glycoprotein</keyword>
<keyword evidence="21" id="KW-1185">Reference proteome</keyword>
<dbReference type="Pfam" id="PF00069">
    <property type="entry name" value="Pkinase"/>
    <property type="match status" value="1"/>
</dbReference>
<dbReference type="Pfam" id="PF00139">
    <property type="entry name" value="Lectin_legB"/>
    <property type="match status" value="1"/>
</dbReference>
<comment type="caution">
    <text evidence="20">The sequence shown here is derived from an EMBL/GenBank/DDBJ whole genome shotgun (WGS) entry which is preliminary data.</text>
</comment>
<evidence type="ECO:0000259" key="19">
    <source>
        <dbReference type="PROSITE" id="PS50011"/>
    </source>
</evidence>
<reference evidence="20" key="2">
    <citation type="submission" date="2021-02" db="EMBL/GenBank/DDBJ databases">
        <authorList>
            <person name="Kimball J.A."/>
            <person name="Haas M.W."/>
            <person name="Macchietto M."/>
            <person name="Kono T."/>
            <person name="Duquette J."/>
            <person name="Shao M."/>
        </authorList>
    </citation>
    <scope>NUCLEOTIDE SEQUENCE</scope>
    <source>
        <tissue evidence="20">Fresh leaf tissue</tissue>
    </source>
</reference>
<keyword evidence="8" id="KW-0732">Signal</keyword>
<feature type="transmembrane region" description="Helical" evidence="18">
    <location>
        <begin position="379"/>
        <end position="400"/>
    </location>
</feature>
<keyword evidence="9" id="KW-0430">Lectin</keyword>
<name>A0A8J5WW85_ZIZPA</name>
<sequence>MTRTGTVAPRTRVDDDLSPLWLKEEETPPNRLSKHAFLESSSWTLTLMLTARSELQIICRAGCSALFYSAPVRSTASFLLQPVMAETKGAGLRLVAGFLVVFVGFGVGVLGAGDHFVYSGFIGARLALDGTAVITPSGLLELTNGTAQLMAHAVHPEALRLRGTPGGGVRSFSTSFVFGIIPPYPDLSGHGIVFFVGKNNFTTALPSQYLGLLNNQNNGNTTNHIFGVELDTIFSSEFKDPDGNHVGIDVNSLHSVAVNTAGYYDDKTGAFNNLTLISGKAMQVWVDYDGESTRINVFMAPLKMAKPSRPLVSAMNNLSEVLLEPAYVGFSSSTGTVRSLHYVLGWSFAIDGPAPAIDISMLPKLPYYGAKARSRVLDIVLPIATAAIVLGVVVVVVLLVRRRQKYAELREDWEVEFGPHRFTYKDLFRATEGFKSKTLLGIGGFGRVYKGILPKSKLEIAVKKVSHESRQGIKEFIAEVVSIGRLRHRNLVQLLGYCRRKGELILVYDYMPNGSLDKYLYNSKDKPTLDWAQRLRIIKGVASGLLYIHEDWEQVVIHRDIKASNVLLDGEMNGRLGDFGLARLYDHGADPQTTHVVGTMGYLAPELARSGKASPLTDVFAFGAFILEVACGRRPVEQALEDNQLMLVDWVLEHWQNGSLTQVIDARLNGDYNVDEAILALKLGLLCSHPLPGARPSMRQVVQYLEGDMPFPELTPSHLSFSMLALMRSEGFDSFVSASCASSTMMTIGSMSALSGGR</sequence>
<evidence type="ECO:0000256" key="8">
    <source>
        <dbReference type="ARBA" id="ARBA00022729"/>
    </source>
</evidence>
<organism evidence="20 21">
    <name type="scientific">Zizania palustris</name>
    <name type="common">Northern wild rice</name>
    <dbReference type="NCBI Taxonomy" id="103762"/>
    <lineage>
        <taxon>Eukaryota</taxon>
        <taxon>Viridiplantae</taxon>
        <taxon>Streptophyta</taxon>
        <taxon>Embryophyta</taxon>
        <taxon>Tracheophyta</taxon>
        <taxon>Spermatophyta</taxon>
        <taxon>Magnoliopsida</taxon>
        <taxon>Liliopsida</taxon>
        <taxon>Poales</taxon>
        <taxon>Poaceae</taxon>
        <taxon>BOP clade</taxon>
        <taxon>Oryzoideae</taxon>
        <taxon>Oryzeae</taxon>
        <taxon>Zizaniinae</taxon>
        <taxon>Zizania</taxon>
    </lineage>
</organism>
<dbReference type="InterPro" id="IPR008271">
    <property type="entry name" value="Ser/Thr_kinase_AS"/>
</dbReference>
<evidence type="ECO:0000256" key="6">
    <source>
        <dbReference type="ARBA" id="ARBA00022679"/>
    </source>
</evidence>
<keyword evidence="10 17" id="KW-0547">Nucleotide-binding</keyword>
<dbReference type="InterPro" id="IPR001220">
    <property type="entry name" value="Legume_lectin_dom"/>
</dbReference>
<keyword evidence="11" id="KW-0418">Kinase</keyword>
<evidence type="ECO:0000256" key="15">
    <source>
        <dbReference type="ARBA" id="ARBA00023170"/>
    </source>
</evidence>
<dbReference type="EC" id="2.7.11.1" evidence="4"/>
<dbReference type="InterPro" id="IPR000719">
    <property type="entry name" value="Prot_kinase_dom"/>
</dbReference>
<dbReference type="InterPro" id="IPR050528">
    <property type="entry name" value="L-type_Lectin-RKs"/>
</dbReference>